<keyword evidence="1" id="KW-0238">DNA-binding</keyword>
<dbReference type="InterPro" id="IPR036388">
    <property type="entry name" value="WH-like_DNA-bd_sf"/>
</dbReference>
<keyword evidence="1" id="KW-0805">Transcription regulation</keyword>
<evidence type="ECO:0000313" key="4">
    <source>
        <dbReference type="EMBL" id="HIH33116.1"/>
    </source>
</evidence>
<comment type="caution">
    <text evidence="4">The sequence shown here is derived from an EMBL/GenBank/DDBJ whole genome shotgun (WGS) entry which is preliminary data.</text>
</comment>
<keyword evidence="1" id="KW-0804">Transcription</keyword>
<comment type="domain">
    <text evidence="1">The winged helix domain is involved in binding to DNA in the preinitiation complex.</text>
</comment>
<dbReference type="Proteomes" id="UP000680185">
    <property type="component" value="Unassembled WGS sequence"/>
</dbReference>
<reference evidence="5" key="2">
    <citation type="submission" date="2021-03" db="EMBL/GenBank/DDBJ databases">
        <authorList>
            <person name="Jaffe A."/>
        </authorList>
    </citation>
    <scope>NUCLEOTIDE SEQUENCE</scope>
    <source>
        <strain evidence="5">RIFCSPLOWO2_01_FULL_43_13</strain>
    </source>
</reference>
<dbReference type="GO" id="GO:0003677">
    <property type="term" value="F:DNA binding"/>
    <property type="evidence" value="ECO:0007669"/>
    <property type="project" value="UniProtKB-KW"/>
</dbReference>
<dbReference type="InterPro" id="IPR036390">
    <property type="entry name" value="WH_DNA-bd_sf"/>
</dbReference>
<evidence type="ECO:0000256" key="1">
    <source>
        <dbReference type="HAMAP-Rule" id="MF_01909"/>
    </source>
</evidence>
<proteinExistence type="inferred from homology"/>
<feature type="domain" description="Transcription initiation factor IIE subunit alpha N-terminal" evidence="2">
    <location>
        <begin position="20"/>
        <end position="160"/>
    </location>
</feature>
<dbReference type="PIRSF" id="PIRSF006373">
    <property type="entry name" value="TF_E_archaea"/>
    <property type="match status" value="1"/>
</dbReference>
<comment type="similarity">
    <text evidence="1">Belongs to the TFE family.</text>
</comment>
<dbReference type="InterPro" id="IPR002853">
    <property type="entry name" value="TFIIE_asu"/>
</dbReference>
<dbReference type="Proteomes" id="UP000590964">
    <property type="component" value="Unassembled WGS sequence"/>
</dbReference>
<evidence type="ECO:0000313" key="7">
    <source>
        <dbReference type="Proteomes" id="UP000590964"/>
    </source>
</evidence>
<dbReference type="EMBL" id="DUFJ01000061">
    <property type="protein sequence ID" value="HIH33116.1"/>
    <property type="molecule type" value="Genomic_DNA"/>
</dbReference>
<dbReference type="GO" id="GO:0006355">
    <property type="term" value="P:regulation of DNA-templated transcription"/>
    <property type="evidence" value="ECO:0007669"/>
    <property type="project" value="InterPro"/>
</dbReference>
<organism evidence="4 6">
    <name type="scientific">Candidatus Iainarchaeum sp</name>
    <dbReference type="NCBI Taxonomy" id="3101447"/>
    <lineage>
        <taxon>Archaea</taxon>
        <taxon>Candidatus Iainarchaeota</taxon>
        <taxon>Candidatus Iainarchaeia</taxon>
        <taxon>Candidatus Iainarchaeales</taxon>
        <taxon>Candidatus Iainarchaeaceae</taxon>
        <taxon>Candidatus Iainarchaeum</taxon>
    </lineage>
</organism>
<name>A0A7J4L0G1_9ARCH</name>
<evidence type="ECO:0000259" key="2">
    <source>
        <dbReference type="SMART" id="SM00531"/>
    </source>
</evidence>
<evidence type="ECO:0000313" key="6">
    <source>
        <dbReference type="Proteomes" id="UP000527315"/>
    </source>
</evidence>
<dbReference type="SUPFAM" id="SSF46785">
    <property type="entry name" value="Winged helix' DNA-binding domain"/>
    <property type="match status" value="1"/>
</dbReference>
<reference evidence="4 7" key="1">
    <citation type="journal article" date="2020" name="bioRxiv">
        <title>A rank-normalized archaeal taxonomy based on genome phylogeny resolves widespread incomplete and uneven classifications.</title>
        <authorList>
            <person name="Rinke C."/>
            <person name="Chuvochina M."/>
            <person name="Mussig A.J."/>
            <person name="Chaumeil P.-A."/>
            <person name="Waite D.W."/>
            <person name="Whitman W.B."/>
            <person name="Parks D.H."/>
            <person name="Hugenholtz P."/>
        </authorList>
    </citation>
    <scope>NUCLEOTIDE SEQUENCE</scope>
    <source>
        <strain evidence="4">UBA10036</strain>
    </source>
</reference>
<comment type="function">
    <text evidence="1">Transcription factor that plays a role in the activation of archaeal genes transcribed by RNA polymerase. Facilitates transcription initiation by enhancing TATA-box recognition by TATA-box-binding protein (Tbp), and transcription factor B (Tfb) and RNA polymerase recruitment. Not absolutely required for transcription in vitro, but particularly important in cases where Tbp or Tfb function is not optimal. It dynamically alters the nucleic acid-binding properties of RNA polymerases by stabilizing the initiation complex and destabilizing elongation complexes. Seems to translocate with the RNA polymerase following initiation and acts by binding to the non template strand of the transcription bubble in elongation complexes.</text>
</comment>
<dbReference type="InterPro" id="IPR016481">
    <property type="entry name" value="TF_E_archaea"/>
</dbReference>
<accession>A0A7J4L0G1</accession>
<sequence length="176" mass="20419">MKKEILDLNITKDFLAGIAGKHAPELAKIMVEKNKDLTDEEISKKLPLKITEIRTILNQLHYRGIACYNKAKTKRSGWYNYTWNIRTKRIAELLLEKKVEEQAKMEKKQEMEKNYEIFECANSCSQMVFEIAAEYQFKCPECGKPMNLANGRKISKASSQRIESIKREISVLKKAV</sequence>
<dbReference type="GO" id="GO:0006367">
    <property type="term" value="P:transcription initiation at RNA polymerase II promoter"/>
    <property type="evidence" value="ECO:0007669"/>
    <property type="project" value="InterPro"/>
</dbReference>
<dbReference type="Proteomes" id="UP000527315">
    <property type="component" value="Unassembled WGS sequence"/>
</dbReference>
<protein>
    <recommendedName>
        <fullName evidence="1">Transcription factor E</fullName>
        <shortName evidence="1">TFE</shortName>
    </recommendedName>
    <alternativeName>
        <fullName evidence="1">TFIIE subunit alpha homolog</fullName>
    </alternativeName>
    <alternativeName>
        <fullName evidence="1">Transcription initiation factor TFIIE</fullName>
    </alternativeName>
</protein>
<reference evidence="5" key="3">
    <citation type="submission" date="2021-05" db="EMBL/GenBank/DDBJ databases">
        <title>Protein family content uncovers lineage relationships and bacterial pathway maintenance mechanisms in DPANN archaea.</title>
        <authorList>
            <person name="Castelle C.J."/>
            <person name="Meheust R."/>
            <person name="Jaffe A.L."/>
            <person name="Seitz K."/>
            <person name="Gong X."/>
            <person name="Baker B.J."/>
            <person name="Banfield J.F."/>
        </authorList>
    </citation>
    <scope>NUCLEOTIDE SEQUENCE</scope>
    <source>
        <strain evidence="5">RIFCSPLOWO2_01_FULL_43_13</strain>
    </source>
</reference>
<dbReference type="SMART" id="SM00531">
    <property type="entry name" value="TFIIE"/>
    <property type="match status" value="1"/>
</dbReference>
<dbReference type="HAMAP" id="MF_01909">
    <property type="entry name" value="TFE_arch"/>
    <property type="match status" value="1"/>
</dbReference>
<dbReference type="Pfam" id="PF02002">
    <property type="entry name" value="TFIIE_alpha"/>
    <property type="match status" value="1"/>
</dbReference>
<evidence type="ECO:0000313" key="5">
    <source>
        <dbReference type="EMBL" id="MBS3058655.1"/>
    </source>
</evidence>
<dbReference type="InterPro" id="IPR024550">
    <property type="entry name" value="TFIIEa/SarR/Rpc3_HTH_dom"/>
</dbReference>
<evidence type="ECO:0000313" key="3">
    <source>
        <dbReference type="EMBL" id="HIH21291.1"/>
    </source>
</evidence>
<gene>
    <name evidence="1" type="primary">tfe</name>
    <name evidence="3" type="ORF">HA222_01340</name>
    <name evidence="4" type="ORF">HA227_02575</name>
    <name evidence="5" type="ORF">J4478_04625</name>
</gene>
<comment type="subunit">
    <text evidence="1">Monomer. Interaction with RNA polymerase subunits RpoF and RpoE is necessary for Tfe stimulatory transcription activity. Able to interact with Tbp and RNA polymerase in the absence of DNA promoter. Interacts both with the preinitiation and elongation complexes.</text>
</comment>
<dbReference type="Gene3D" id="1.10.10.10">
    <property type="entry name" value="Winged helix-like DNA-binding domain superfamily/Winged helix DNA-binding domain"/>
    <property type="match status" value="1"/>
</dbReference>
<dbReference type="EMBL" id="JAGVWB010000031">
    <property type="protein sequence ID" value="MBS3058655.1"/>
    <property type="molecule type" value="Genomic_DNA"/>
</dbReference>
<dbReference type="EMBL" id="DUFW01000020">
    <property type="protein sequence ID" value="HIH21291.1"/>
    <property type="molecule type" value="Genomic_DNA"/>
</dbReference>
<dbReference type="AlphaFoldDB" id="A0A7J4L0G1"/>